<sequence length="101" mass="11555">MKEYPLGGCPKPAEGAPLFSEIFQRRNLSKSPSCSPRTRRDNAVPRPPLYKYPATISRSLFKRLELIRNGNKVLTACQTRYSSNENSISPARVHINIYRIY</sequence>
<dbReference type="Proteomes" id="UP000625711">
    <property type="component" value="Unassembled WGS sequence"/>
</dbReference>
<reference evidence="2" key="1">
    <citation type="submission" date="2020-08" db="EMBL/GenBank/DDBJ databases">
        <title>Genome sequencing and assembly of the red palm weevil Rhynchophorus ferrugineus.</title>
        <authorList>
            <person name="Dias G.B."/>
            <person name="Bergman C.M."/>
            <person name="Manee M."/>
        </authorList>
    </citation>
    <scope>NUCLEOTIDE SEQUENCE</scope>
    <source>
        <strain evidence="2">AA-2017</strain>
        <tissue evidence="2">Whole larva</tissue>
    </source>
</reference>
<name>A0A834MF64_RHYFE</name>
<dbReference type="AlphaFoldDB" id="A0A834MF64"/>
<organism evidence="2 3">
    <name type="scientific">Rhynchophorus ferrugineus</name>
    <name type="common">Red palm weevil</name>
    <name type="synonym">Curculio ferrugineus</name>
    <dbReference type="NCBI Taxonomy" id="354439"/>
    <lineage>
        <taxon>Eukaryota</taxon>
        <taxon>Metazoa</taxon>
        <taxon>Ecdysozoa</taxon>
        <taxon>Arthropoda</taxon>
        <taxon>Hexapoda</taxon>
        <taxon>Insecta</taxon>
        <taxon>Pterygota</taxon>
        <taxon>Neoptera</taxon>
        <taxon>Endopterygota</taxon>
        <taxon>Coleoptera</taxon>
        <taxon>Polyphaga</taxon>
        <taxon>Cucujiformia</taxon>
        <taxon>Curculionidae</taxon>
        <taxon>Dryophthorinae</taxon>
        <taxon>Rhynchophorus</taxon>
    </lineage>
</organism>
<gene>
    <name evidence="2" type="ORF">GWI33_010905</name>
</gene>
<keyword evidence="3" id="KW-1185">Reference proteome</keyword>
<evidence type="ECO:0000313" key="3">
    <source>
        <dbReference type="Proteomes" id="UP000625711"/>
    </source>
</evidence>
<comment type="caution">
    <text evidence="2">The sequence shown here is derived from an EMBL/GenBank/DDBJ whole genome shotgun (WGS) entry which is preliminary data.</text>
</comment>
<feature type="region of interest" description="Disordered" evidence="1">
    <location>
        <begin position="27"/>
        <end position="46"/>
    </location>
</feature>
<evidence type="ECO:0000313" key="2">
    <source>
        <dbReference type="EMBL" id="KAF7276119.1"/>
    </source>
</evidence>
<protein>
    <submittedName>
        <fullName evidence="2">Uncharacterized protein</fullName>
    </submittedName>
</protein>
<evidence type="ECO:0000256" key="1">
    <source>
        <dbReference type="SAM" id="MobiDB-lite"/>
    </source>
</evidence>
<dbReference type="EMBL" id="JAACXV010008360">
    <property type="protein sequence ID" value="KAF7276119.1"/>
    <property type="molecule type" value="Genomic_DNA"/>
</dbReference>
<accession>A0A834MF64</accession>
<proteinExistence type="predicted"/>